<proteinExistence type="predicted"/>
<dbReference type="STRING" id="930.GCA_002079865_00287"/>
<protein>
    <recommendedName>
        <fullName evidence="6">DUF2782 domain-containing protein</fullName>
    </recommendedName>
</protein>
<evidence type="ECO:0000313" key="4">
    <source>
        <dbReference type="Proteomes" id="UP000094893"/>
    </source>
</evidence>
<evidence type="ECO:0000256" key="1">
    <source>
        <dbReference type="SAM" id="SignalP"/>
    </source>
</evidence>
<feature type="signal peptide" evidence="1">
    <location>
        <begin position="1"/>
        <end position="24"/>
    </location>
</feature>
<name>A0A1C2HXT6_ACITH</name>
<dbReference type="GeneID" id="60694538"/>
<keyword evidence="1" id="KW-0732">Signal</keyword>
<sequence length="120" mass="13098">MSTRIMITTMVAALALGVAATALADTDAALPNSAQQNIQKLHLPKLAPQKIGPNAEIKAPTGSKIEEYKVNGKVYMVKVIPPKPFPPYYLEDKGGTGRFTEVPQTAAEHLSVPQWIIFRW</sequence>
<evidence type="ECO:0000313" key="2">
    <source>
        <dbReference type="EMBL" id="OCX68553.1"/>
    </source>
</evidence>
<organism evidence="2 5">
    <name type="scientific">Acidithiobacillus thiooxidans</name>
    <name type="common">Thiobacillus thiooxidans</name>
    <dbReference type="NCBI Taxonomy" id="930"/>
    <lineage>
        <taxon>Bacteria</taxon>
        <taxon>Pseudomonadati</taxon>
        <taxon>Pseudomonadota</taxon>
        <taxon>Acidithiobacillia</taxon>
        <taxon>Acidithiobacillales</taxon>
        <taxon>Acidithiobacillaceae</taxon>
        <taxon>Acidithiobacillus</taxon>
    </lineage>
</organism>
<dbReference type="Pfam" id="PF11191">
    <property type="entry name" value="DUF2782"/>
    <property type="match status" value="1"/>
</dbReference>
<dbReference type="AlphaFoldDB" id="A0A1C2HXT6"/>
<dbReference type="EMBL" id="LWRY01000260">
    <property type="protein sequence ID" value="OCX68553.1"/>
    <property type="molecule type" value="Genomic_DNA"/>
</dbReference>
<keyword evidence="5" id="KW-1185">Reference proteome</keyword>
<evidence type="ECO:0000313" key="3">
    <source>
        <dbReference type="EMBL" id="OCX68965.1"/>
    </source>
</evidence>
<dbReference type="Proteomes" id="UP000095008">
    <property type="component" value="Unassembled WGS sequence"/>
</dbReference>
<accession>A0A1C2HXT6</accession>
<dbReference type="Proteomes" id="UP000094893">
    <property type="component" value="Unassembled WGS sequence"/>
</dbReference>
<dbReference type="EMBL" id="LWSA01000273">
    <property type="protein sequence ID" value="OCX68965.1"/>
    <property type="molecule type" value="Genomic_DNA"/>
</dbReference>
<reference evidence="2 4" key="1">
    <citation type="journal article" date="2016" name="Int. J. Mol. Sci.">
        <title>Comparative genomics of the extreme acidophile Acidithiobacillus thiooxidans reveals intraspecific divergence and niche adaptation.</title>
        <authorList>
            <person name="Zhang X."/>
            <person name="Feng X."/>
            <person name="Tao J."/>
            <person name="Ma L."/>
            <person name="Xiao Y."/>
            <person name="Liang Y."/>
            <person name="Liu X."/>
            <person name="Yin H."/>
        </authorList>
    </citation>
    <scope>NUCLEOTIDE SEQUENCE [LARGE SCALE GENOMIC DNA]</scope>
    <source>
        <strain evidence="3 4">A02</strain>
        <strain evidence="2">DXS-W</strain>
    </source>
</reference>
<dbReference type="RefSeq" id="WP_024894519.1">
    <property type="nucleotide sequence ID" value="NZ_DAIAWO010000068.1"/>
</dbReference>
<dbReference type="InterPro" id="IPR021357">
    <property type="entry name" value="DUF2782"/>
</dbReference>
<evidence type="ECO:0000313" key="5">
    <source>
        <dbReference type="Proteomes" id="UP000095008"/>
    </source>
</evidence>
<gene>
    <name evidence="2" type="ORF">A6M23_17925</name>
    <name evidence="3" type="ORF">A6P07_17440</name>
</gene>
<comment type="caution">
    <text evidence="2">The sequence shown here is derived from an EMBL/GenBank/DDBJ whole genome shotgun (WGS) entry which is preliminary data.</text>
</comment>
<dbReference type="eggNOG" id="ENOG503160J">
    <property type="taxonomic scope" value="Bacteria"/>
</dbReference>
<dbReference type="OrthoDB" id="5296182at2"/>
<dbReference type="Gene3D" id="2.20.130.30">
    <property type="entry name" value="Protein of unknown function DUF2782"/>
    <property type="match status" value="1"/>
</dbReference>
<feature type="chain" id="PRO_5009434473" description="DUF2782 domain-containing protein" evidence="1">
    <location>
        <begin position="25"/>
        <end position="120"/>
    </location>
</feature>
<evidence type="ECO:0008006" key="6">
    <source>
        <dbReference type="Google" id="ProtNLM"/>
    </source>
</evidence>